<dbReference type="CDD" id="cd18793">
    <property type="entry name" value="SF2_C_SNF"/>
    <property type="match status" value="1"/>
</dbReference>
<dbReference type="GO" id="GO:0016787">
    <property type="term" value="F:hydrolase activity"/>
    <property type="evidence" value="ECO:0007669"/>
    <property type="project" value="UniProtKB-KW"/>
</dbReference>
<reference evidence="7" key="1">
    <citation type="submission" date="2022-07" db="EMBL/GenBank/DDBJ databases">
        <title>Genome Sequence of Leucocoprinus birnbaumii.</title>
        <authorList>
            <person name="Buettner E."/>
        </authorList>
    </citation>
    <scope>NUCLEOTIDE SEQUENCE</scope>
    <source>
        <strain evidence="7">VT141</strain>
    </source>
</reference>
<keyword evidence="8" id="KW-1185">Reference proteome</keyword>
<evidence type="ECO:0000256" key="2">
    <source>
        <dbReference type="ARBA" id="ARBA00022801"/>
    </source>
</evidence>
<evidence type="ECO:0000256" key="4">
    <source>
        <dbReference type="SAM" id="MobiDB-lite"/>
    </source>
</evidence>
<dbReference type="Proteomes" id="UP001213000">
    <property type="component" value="Unassembled WGS sequence"/>
</dbReference>
<dbReference type="Gene3D" id="3.40.50.10810">
    <property type="entry name" value="Tandem AAA-ATPase domain"/>
    <property type="match status" value="1"/>
</dbReference>
<dbReference type="InterPro" id="IPR049730">
    <property type="entry name" value="SNF2/RAD54-like_C"/>
</dbReference>
<dbReference type="GO" id="GO:0005524">
    <property type="term" value="F:ATP binding"/>
    <property type="evidence" value="ECO:0007669"/>
    <property type="project" value="UniProtKB-KW"/>
</dbReference>
<evidence type="ECO:0000259" key="5">
    <source>
        <dbReference type="PROSITE" id="PS51192"/>
    </source>
</evidence>
<dbReference type="InterPro" id="IPR027417">
    <property type="entry name" value="P-loop_NTPase"/>
</dbReference>
<dbReference type="EMBL" id="JANIEX010000003">
    <property type="protein sequence ID" value="KAJ3576884.1"/>
    <property type="molecule type" value="Genomic_DNA"/>
</dbReference>
<feature type="domain" description="Helicase C-terminal" evidence="6">
    <location>
        <begin position="1035"/>
        <end position="1185"/>
    </location>
</feature>
<evidence type="ECO:0008006" key="9">
    <source>
        <dbReference type="Google" id="ProtNLM"/>
    </source>
</evidence>
<proteinExistence type="predicted"/>
<dbReference type="PROSITE" id="PS51194">
    <property type="entry name" value="HELICASE_CTER"/>
    <property type="match status" value="1"/>
</dbReference>
<dbReference type="InterPro" id="IPR014001">
    <property type="entry name" value="Helicase_ATP-bd"/>
</dbReference>
<feature type="compositionally biased region" description="Basic and acidic residues" evidence="4">
    <location>
        <begin position="609"/>
        <end position="619"/>
    </location>
</feature>
<feature type="region of interest" description="Disordered" evidence="4">
    <location>
        <begin position="980"/>
        <end position="1000"/>
    </location>
</feature>
<feature type="compositionally biased region" description="Polar residues" evidence="4">
    <location>
        <begin position="627"/>
        <end position="641"/>
    </location>
</feature>
<sequence length="1281" mass="143836">MRYCSPCAICCTLCAEKQQPTPLDHAFGNPTPQANNPFALNKLLAAGTLSLRRVPQSEPSLCDHVHADDGWHEFEGVWHSGYLENDDANLAKQLQYLVRQDFIRTTYNITGDELTLRIYLVPVDLRGVKGRLHHSNRGENVLSNARRYLRSLLPRLSVDKERWYGYVSSSPNTDVFIHAPPDRRTLSEIYSDLTSPQVDTSNICNGVVARLLDYEDDLEGLGFRSTLYQYQRRSIGAMITQELDLRPVPDPLYLQVPAMNGKTIYFQPGTTGIYTERGMVEPTRGGLLCEELGTGKTVMILGLILSTLNQLPSPPETTTEPPTVLTPIALRAFPSGPYAAARMALLKFDVYGSTSRIPSLVEILLHCARTTPLVDPPNPTTPRGQHLYEKRLELESKIEMTPLNDLIQKNIPFYADAPEESSNSWNLRRSSVQPVPRIMYLSAATLVVVPPNLLSQWDREINKHCELPLRVLILRTGTKTPSARSLANDYDIILMTYNRYTAEAAHKVTQKLHSLPPCLCRDIPGSRIPDCQCPSPEGVSPLLQVRWKRLVIDEGHVSASLSTHLTPFTKLLSVERRWIVTGTPTTNLLGLSLGKNTISEFVSHTGREEYSYDDVREESNEIDEDSPSSSQETLSAPPTQRIWNKYDREDLNKLDNMITHFVAVPHFIANPKLMSTHLRDPLMDKDGPRPGSIQVLNQVMEMIMIRHRVEDVEKDIMLPPVMHESILLDLDPAVVKSYNALQATIAINAIDSQRTDQDYMFHPRNTEFLLLTVKNMSQLMFWHVDETFYNVDSLAQHAQTHIERAIERNMPEEDIQLVRDALHHVQLAASDPLWRIFQTHEDIPYRVSGMPDRILEAWSRTPGAARADETGLAGMVHADRLLKLQSLVTSRPLMSEDLLVEQGADVAEADLELREAFEKAWKRNKNKRKYTQSNSKAGAVTSSEATEVHAGFMVENAAKKAAAPDTLKEMRKELDQSLARLEQDEPEGDSATKGTEASTAEVNASALGGAPSALLRSSVLANTFLKSSASSKLNYIINEVIKYSSDEKILIFSDSELTLAHVAEALELIQVKFLRFTTQIQPQVREQLVLTFETSETYRVFLMELKHGARGLNLISASRVIFCEPVWQADVESQAIKRVHRIGQIRPITVKTLAIRGTAEENMVERRNLFKGSHDKMPKLIEESGMRHFIANPKFLTHVPERLPQVELPLLRFPRSPPTSPESRSLKLKIPALHLPVSPSPSSLLLNRVSLEEPLVGQDSISAIDTIDNPPAKKKAKVHFG</sequence>
<dbReference type="PANTHER" id="PTHR45626:SF51">
    <property type="entry name" value="SNF2-RELATED DOMAIN-CONTAINING PROTEIN"/>
    <property type="match status" value="1"/>
</dbReference>
<dbReference type="GO" id="GO:0006281">
    <property type="term" value="P:DNA repair"/>
    <property type="evidence" value="ECO:0007669"/>
    <property type="project" value="TreeGrafter"/>
</dbReference>
<dbReference type="Gene3D" id="3.40.50.300">
    <property type="entry name" value="P-loop containing nucleotide triphosphate hydrolases"/>
    <property type="match status" value="1"/>
</dbReference>
<dbReference type="SMART" id="SM00490">
    <property type="entry name" value="HELICc"/>
    <property type="match status" value="1"/>
</dbReference>
<dbReference type="InterPro" id="IPR000330">
    <property type="entry name" value="SNF2_N"/>
</dbReference>
<comment type="caution">
    <text evidence="7">The sequence shown here is derived from an EMBL/GenBank/DDBJ whole genome shotgun (WGS) entry which is preliminary data.</text>
</comment>
<dbReference type="PANTHER" id="PTHR45626">
    <property type="entry name" value="TRANSCRIPTION TERMINATION FACTOR 2-RELATED"/>
    <property type="match status" value="1"/>
</dbReference>
<evidence type="ECO:0000313" key="8">
    <source>
        <dbReference type="Proteomes" id="UP001213000"/>
    </source>
</evidence>
<evidence type="ECO:0000313" key="7">
    <source>
        <dbReference type="EMBL" id="KAJ3576884.1"/>
    </source>
</evidence>
<gene>
    <name evidence="7" type="ORF">NP233_g125</name>
</gene>
<dbReference type="InterPro" id="IPR050628">
    <property type="entry name" value="SNF2_RAD54_helicase_TF"/>
</dbReference>
<evidence type="ECO:0000256" key="3">
    <source>
        <dbReference type="ARBA" id="ARBA00022840"/>
    </source>
</evidence>
<dbReference type="InterPro" id="IPR038718">
    <property type="entry name" value="SNF2-like_sf"/>
</dbReference>
<dbReference type="Pfam" id="PF00271">
    <property type="entry name" value="Helicase_C"/>
    <property type="match status" value="1"/>
</dbReference>
<evidence type="ECO:0000259" key="6">
    <source>
        <dbReference type="PROSITE" id="PS51194"/>
    </source>
</evidence>
<dbReference type="GO" id="GO:0008094">
    <property type="term" value="F:ATP-dependent activity, acting on DNA"/>
    <property type="evidence" value="ECO:0007669"/>
    <property type="project" value="TreeGrafter"/>
</dbReference>
<dbReference type="PROSITE" id="PS51192">
    <property type="entry name" value="HELICASE_ATP_BIND_1"/>
    <property type="match status" value="1"/>
</dbReference>
<keyword evidence="3" id="KW-0067">ATP-binding</keyword>
<protein>
    <recommendedName>
        <fullName evidence="9">P-loop containing nucleoside triphosphate hydrolase protein</fullName>
    </recommendedName>
</protein>
<keyword evidence="1" id="KW-0547">Nucleotide-binding</keyword>
<name>A0AAD5W762_9AGAR</name>
<feature type="region of interest" description="Disordered" evidence="4">
    <location>
        <begin position="609"/>
        <end position="641"/>
    </location>
</feature>
<dbReference type="Pfam" id="PF00176">
    <property type="entry name" value="SNF2-rel_dom"/>
    <property type="match status" value="1"/>
</dbReference>
<dbReference type="SUPFAM" id="SSF52540">
    <property type="entry name" value="P-loop containing nucleoside triphosphate hydrolases"/>
    <property type="match status" value="2"/>
</dbReference>
<accession>A0AAD5W762</accession>
<organism evidence="7 8">
    <name type="scientific">Leucocoprinus birnbaumii</name>
    <dbReference type="NCBI Taxonomy" id="56174"/>
    <lineage>
        <taxon>Eukaryota</taxon>
        <taxon>Fungi</taxon>
        <taxon>Dikarya</taxon>
        <taxon>Basidiomycota</taxon>
        <taxon>Agaricomycotina</taxon>
        <taxon>Agaricomycetes</taxon>
        <taxon>Agaricomycetidae</taxon>
        <taxon>Agaricales</taxon>
        <taxon>Agaricineae</taxon>
        <taxon>Agaricaceae</taxon>
        <taxon>Leucocoprinus</taxon>
    </lineage>
</organism>
<evidence type="ECO:0000256" key="1">
    <source>
        <dbReference type="ARBA" id="ARBA00022741"/>
    </source>
</evidence>
<feature type="domain" description="Helicase ATP-binding" evidence="5">
    <location>
        <begin position="445"/>
        <end position="602"/>
    </location>
</feature>
<dbReference type="GO" id="GO:0005634">
    <property type="term" value="C:nucleus"/>
    <property type="evidence" value="ECO:0007669"/>
    <property type="project" value="TreeGrafter"/>
</dbReference>
<dbReference type="SMART" id="SM00487">
    <property type="entry name" value="DEXDc"/>
    <property type="match status" value="1"/>
</dbReference>
<dbReference type="InterPro" id="IPR001650">
    <property type="entry name" value="Helicase_C-like"/>
</dbReference>
<keyword evidence="2" id="KW-0378">Hydrolase</keyword>